<feature type="chain" id="PRO_5006446825" evidence="1">
    <location>
        <begin position="20"/>
        <end position="61"/>
    </location>
</feature>
<dbReference type="WBParaSite" id="BTMF_0000380901-mRNA-1">
    <property type="protein sequence ID" value="BTMF_0000380901-mRNA-1"/>
    <property type="gene ID" value="BTMF_0000380901"/>
</dbReference>
<name>A0A0R3QBT1_9BILA</name>
<proteinExistence type="predicted"/>
<protein>
    <submittedName>
        <fullName evidence="2">Ovule protein</fullName>
    </submittedName>
</protein>
<accession>A0A0R3QBT1</accession>
<evidence type="ECO:0000313" key="2">
    <source>
        <dbReference type="WBParaSite" id="BTMF_0000380901-mRNA-1"/>
    </source>
</evidence>
<reference evidence="2" key="1">
    <citation type="submission" date="2017-02" db="UniProtKB">
        <authorList>
            <consortium name="WormBaseParasite"/>
        </authorList>
    </citation>
    <scope>IDENTIFICATION</scope>
</reference>
<dbReference type="AlphaFoldDB" id="A0A0R3QBT1"/>
<feature type="signal peptide" evidence="1">
    <location>
        <begin position="1"/>
        <end position="19"/>
    </location>
</feature>
<organism evidence="2">
    <name type="scientific">Brugia timori</name>
    <dbReference type="NCBI Taxonomy" id="42155"/>
    <lineage>
        <taxon>Eukaryota</taxon>
        <taxon>Metazoa</taxon>
        <taxon>Ecdysozoa</taxon>
        <taxon>Nematoda</taxon>
        <taxon>Chromadorea</taxon>
        <taxon>Rhabditida</taxon>
        <taxon>Spirurina</taxon>
        <taxon>Spiruromorpha</taxon>
        <taxon>Filarioidea</taxon>
        <taxon>Onchocercidae</taxon>
        <taxon>Brugia</taxon>
    </lineage>
</organism>
<keyword evidence="1" id="KW-0732">Signal</keyword>
<sequence length="61" mass="7128">LTYHYAMLLIVKLSVQVFLFPPHLHVASLQEFCAFASIPWTFFDTLHLNYKYGKKASHQSE</sequence>
<evidence type="ECO:0000256" key="1">
    <source>
        <dbReference type="SAM" id="SignalP"/>
    </source>
</evidence>